<evidence type="ECO:0000256" key="3">
    <source>
        <dbReference type="ARBA" id="ARBA00023136"/>
    </source>
</evidence>
<evidence type="ECO:0000256" key="4">
    <source>
        <dbReference type="ARBA" id="ARBA00023180"/>
    </source>
</evidence>
<evidence type="ECO:0000256" key="7">
    <source>
        <dbReference type="SAM" id="SignalP"/>
    </source>
</evidence>
<dbReference type="Proteomes" id="UP001474421">
    <property type="component" value="Unassembled WGS sequence"/>
</dbReference>
<protein>
    <submittedName>
        <fullName evidence="8">SLAM family member 9-like</fullName>
    </submittedName>
</protein>
<feature type="region of interest" description="Disordered" evidence="5">
    <location>
        <begin position="265"/>
        <end position="291"/>
    </location>
</feature>
<comment type="subcellular location">
    <subcellularLocation>
        <location evidence="1">Membrane</location>
    </subcellularLocation>
</comment>
<keyword evidence="3 6" id="KW-0472">Membrane</keyword>
<evidence type="ECO:0000313" key="8">
    <source>
        <dbReference type="EMBL" id="KAK9391361.1"/>
    </source>
</evidence>
<keyword evidence="6" id="KW-1133">Transmembrane helix</keyword>
<dbReference type="AlphaFoldDB" id="A0AAW1APR2"/>
<evidence type="ECO:0000313" key="9">
    <source>
        <dbReference type="Proteomes" id="UP001474421"/>
    </source>
</evidence>
<dbReference type="EMBL" id="JAOTOJ010000019">
    <property type="protein sequence ID" value="KAK9391361.1"/>
    <property type="molecule type" value="Genomic_DNA"/>
</dbReference>
<dbReference type="GO" id="GO:0009897">
    <property type="term" value="C:external side of plasma membrane"/>
    <property type="evidence" value="ECO:0007669"/>
    <property type="project" value="TreeGrafter"/>
</dbReference>
<gene>
    <name evidence="8" type="ORF">NXF25_018691</name>
</gene>
<keyword evidence="2 7" id="KW-0732">Signal</keyword>
<name>A0AAW1APR2_CROAD</name>
<keyword evidence="9" id="KW-1185">Reference proteome</keyword>
<feature type="signal peptide" evidence="7">
    <location>
        <begin position="1"/>
        <end position="22"/>
    </location>
</feature>
<dbReference type="Gene3D" id="2.60.40.10">
    <property type="entry name" value="Immunoglobulins"/>
    <property type="match status" value="2"/>
</dbReference>
<dbReference type="PANTHER" id="PTHR12080">
    <property type="entry name" value="SIGNALING LYMPHOCYTIC ACTIVATION MOLECULE"/>
    <property type="match status" value="1"/>
</dbReference>
<dbReference type="PANTHER" id="PTHR12080:SF18">
    <property type="entry name" value="SLAM FAMILY MEMBER 9"/>
    <property type="match status" value="1"/>
</dbReference>
<evidence type="ECO:0000256" key="5">
    <source>
        <dbReference type="SAM" id="MobiDB-lite"/>
    </source>
</evidence>
<evidence type="ECO:0000256" key="1">
    <source>
        <dbReference type="ARBA" id="ARBA00004370"/>
    </source>
</evidence>
<dbReference type="InterPro" id="IPR015631">
    <property type="entry name" value="CD2/SLAM_rcpt"/>
</dbReference>
<keyword evidence="4" id="KW-0325">Glycoprotein</keyword>
<sequence>MRHKDAFWVTLLLLYFQAESSALQLNGVLGESVTFQINESKPFATISWRTEKNGRFRTLAVVAPGKPCKLFIPLAALKDRLNSTGDCRNLQLSRLGREDINRYTANIILTTTSESVEEHFDLKVYKRLKRKDLSIKCTIDRGRRKLLQLNCSVKRWKDQLDLQWFVADEIVSQVTRENVLTINYTNREIFDQEVSCKAKNPVSQVSKTMTLREACPRHQRYVKVTEMMSGFISAGLSMLTGIVIAFIILLGKCLARPQRIPGPPLPITSQAAWPNAQNPPAPLQRPPGWER</sequence>
<keyword evidence="6" id="KW-0812">Transmembrane</keyword>
<comment type="caution">
    <text evidence="8">The sequence shown here is derived from an EMBL/GenBank/DDBJ whole genome shotgun (WGS) entry which is preliminary data.</text>
</comment>
<accession>A0AAW1APR2</accession>
<reference evidence="8 9" key="1">
    <citation type="journal article" date="2024" name="Proc. Natl. Acad. Sci. U.S.A.">
        <title>The genetic regulatory architecture and epigenomic basis for age-related changes in rattlesnake venom.</title>
        <authorList>
            <person name="Hogan M.P."/>
            <person name="Holding M.L."/>
            <person name="Nystrom G.S."/>
            <person name="Colston T.J."/>
            <person name="Bartlett D.A."/>
            <person name="Mason A.J."/>
            <person name="Ellsworth S.A."/>
            <person name="Rautsaw R.M."/>
            <person name="Lawrence K.C."/>
            <person name="Strickland J.L."/>
            <person name="He B."/>
            <person name="Fraser P."/>
            <person name="Margres M.J."/>
            <person name="Gilbert D.M."/>
            <person name="Gibbs H.L."/>
            <person name="Parkinson C.L."/>
            <person name="Rokyta D.R."/>
        </authorList>
    </citation>
    <scope>NUCLEOTIDE SEQUENCE [LARGE SCALE GENOMIC DNA]</scope>
    <source>
        <strain evidence="8">DRR0105</strain>
    </source>
</reference>
<dbReference type="GO" id="GO:0042110">
    <property type="term" value="P:T cell activation"/>
    <property type="evidence" value="ECO:0007669"/>
    <property type="project" value="TreeGrafter"/>
</dbReference>
<feature type="chain" id="PRO_5043732503" evidence="7">
    <location>
        <begin position="23"/>
        <end position="291"/>
    </location>
</feature>
<organism evidence="8 9">
    <name type="scientific">Crotalus adamanteus</name>
    <name type="common">Eastern diamondback rattlesnake</name>
    <dbReference type="NCBI Taxonomy" id="8729"/>
    <lineage>
        <taxon>Eukaryota</taxon>
        <taxon>Metazoa</taxon>
        <taxon>Chordata</taxon>
        <taxon>Craniata</taxon>
        <taxon>Vertebrata</taxon>
        <taxon>Euteleostomi</taxon>
        <taxon>Lepidosauria</taxon>
        <taxon>Squamata</taxon>
        <taxon>Bifurcata</taxon>
        <taxon>Unidentata</taxon>
        <taxon>Episquamata</taxon>
        <taxon>Toxicofera</taxon>
        <taxon>Serpentes</taxon>
        <taxon>Colubroidea</taxon>
        <taxon>Viperidae</taxon>
        <taxon>Crotalinae</taxon>
        <taxon>Crotalus</taxon>
    </lineage>
</organism>
<dbReference type="InterPro" id="IPR013783">
    <property type="entry name" value="Ig-like_fold"/>
</dbReference>
<evidence type="ECO:0000256" key="6">
    <source>
        <dbReference type="SAM" id="Phobius"/>
    </source>
</evidence>
<feature type="transmembrane region" description="Helical" evidence="6">
    <location>
        <begin position="227"/>
        <end position="250"/>
    </location>
</feature>
<evidence type="ECO:0000256" key="2">
    <source>
        <dbReference type="ARBA" id="ARBA00022729"/>
    </source>
</evidence>
<proteinExistence type="predicted"/>